<dbReference type="InterPro" id="IPR013651">
    <property type="entry name" value="ATP-grasp_RimK-type"/>
</dbReference>
<dbReference type="PANTHER" id="PTHR21621">
    <property type="entry name" value="RIBOSOMAL PROTEIN S6 MODIFICATION PROTEIN"/>
    <property type="match status" value="1"/>
</dbReference>
<keyword evidence="3 4" id="KW-0067">ATP-binding</keyword>
<evidence type="ECO:0000256" key="4">
    <source>
        <dbReference type="PROSITE-ProRule" id="PRU00409"/>
    </source>
</evidence>
<dbReference type="EMBL" id="CP072943">
    <property type="protein sequence ID" value="QTX31701.1"/>
    <property type="molecule type" value="Genomic_DNA"/>
</dbReference>
<keyword evidence="7" id="KW-1185">Reference proteome</keyword>
<dbReference type="InterPro" id="IPR004666">
    <property type="entry name" value="Rp_bS6_RimK/Lys_biosynth_LsyX"/>
</dbReference>
<evidence type="ECO:0000259" key="5">
    <source>
        <dbReference type="PROSITE" id="PS50975"/>
    </source>
</evidence>
<dbReference type="SUPFAM" id="SSF56059">
    <property type="entry name" value="Glutathione synthetase ATP-binding domain-like"/>
    <property type="match status" value="1"/>
</dbReference>
<dbReference type="Proteomes" id="UP000671879">
    <property type="component" value="Chromosome"/>
</dbReference>
<evidence type="ECO:0000313" key="6">
    <source>
        <dbReference type="EMBL" id="QTX31701.1"/>
    </source>
</evidence>
<dbReference type="InterPro" id="IPR013815">
    <property type="entry name" value="ATP_grasp_subdomain_1"/>
</dbReference>
<dbReference type="GO" id="GO:0005737">
    <property type="term" value="C:cytoplasm"/>
    <property type="evidence" value="ECO:0007669"/>
    <property type="project" value="TreeGrafter"/>
</dbReference>
<evidence type="ECO:0000256" key="3">
    <source>
        <dbReference type="ARBA" id="ARBA00022840"/>
    </source>
</evidence>
<dbReference type="KEGG" id="aram:KAR29_10125"/>
<organism evidence="6 7">
    <name type="scientific">Aminithiophilus ramosus</name>
    <dbReference type="NCBI Taxonomy" id="3029084"/>
    <lineage>
        <taxon>Bacteria</taxon>
        <taxon>Thermotogati</taxon>
        <taxon>Synergistota</taxon>
        <taxon>Synergistia</taxon>
        <taxon>Synergistales</taxon>
        <taxon>Aminithiophilaceae</taxon>
        <taxon>Aminithiophilus</taxon>
    </lineage>
</organism>
<sequence length="302" mass="32595">MARLRAAIVGNPEGWHAGRLEAALLRRGAVVRRLPATRMTGAVLSGKGGGFPASAASLGQSLADEDLLFVRALPSGSLEQVVFRLDILHLLERRGRCVLNGADALERSVDKFLASLLFEEAGLPAIATRVTERTEEAMEAFAELGGDVVVKPLFGSEGRGIVRLSDQESAWRVFRAFDLGRYVHYVQKFIPHGNDDYRLFVVDDEVPASMIRRGSQWKSNIAQGARGEAFSPDGAMKDLAVAAARAVGAFYAGVDLLRGDDGVLYVVEVNGIPGWKGLEAATGVDVADIVVERALARWRSRP</sequence>
<protein>
    <submittedName>
        <fullName evidence="6">RimK family alpha-L-glutamate ligase</fullName>
    </submittedName>
</protein>
<evidence type="ECO:0000256" key="1">
    <source>
        <dbReference type="ARBA" id="ARBA00022723"/>
    </source>
</evidence>
<feature type="domain" description="ATP-grasp" evidence="5">
    <location>
        <begin position="115"/>
        <end position="295"/>
    </location>
</feature>
<dbReference type="Pfam" id="PF08443">
    <property type="entry name" value="RimK"/>
    <property type="match status" value="1"/>
</dbReference>
<reference evidence="7" key="1">
    <citation type="submission" date="2021-04" db="EMBL/GenBank/DDBJ databases">
        <title>A novel Synergistetes isolate from a pyrite-forming mixed culture.</title>
        <authorList>
            <person name="Bunk B."/>
            <person name="Sproer C."/>
            <person name="Spring S."/>
            <person name="Pester M."/>
        </authorList>
    </citation>
    <scope>NUCLEOTIDE SEQUENCE [LARGE SCALE GENOMIC DNA]</scope>
    <source>
        <strain evidence="7">J.5.4.2-T.3.5.2</strain>
    </source>
</reference>
<keyword evidence="1" id="KW-0479">Metal-binding</keyword>
<dbReference type="Gene3D" id="3.40.50.20">
    <property type="match status" value="1"/>
</dbReference>
<dbReference type="AlphaFoldDB" id="A0A9Q7APB1"/>
<gene>
    <name evidence="6" type="ORF">KAR29_10125</name>
</gene>
<dbReference type="GO" id="GO:0046872">
    <property type="term" value="F:metal ion binding"/>
    <property type="evidence" value="ECO:0007669"/>
    <property type="project" value="UniProtKB-KW"/>
</dbReference>
<evidence type="ECO:0000256" key="2">
    <source>
        <dbReference type="ARBA" id="ARBA00022741"/>
    </source>
</evidence>
<proteinExistence type="predicted"/>
<keyword evidence="2 4" id="KW-0547">Nucleotide-binding</keyword>
<evidence type="ECO:0000313" key="7">
    <source>
        <dbReference type="Proteomes" id="UP000671879"/>
    </source>
</evidence>
<name>A0A9Q7APB1_9BACT</name>
<dbReference type="PANTHER" id="PTHR21621:SF0">
    <property type="entry name" value="BETA-CITRYLGLUTAMATE SYNTHASE B-RELATED"/>
    <property type="match status" value="1"/>
</dbReference>
<dbReference type="InterPro" id="IPR011761">
    <property type="entry name" value="ATP-grasp"/>
</dbReference>
<dbReference type="PROSITE" id="PS50975">
    <property type="entry name" value="ATP_GRASP"/>
    <property type="match status" value="1"/>
</dbReference>
<dbReference type="GO" id="GO:0016879">
    <property type="term" value="F:ligase activity, forming carbon-nitrogen bonds"/>
    <property type="evidence" value="ECO:0007669"/>
    <property type="project" value="TreeGrafter"/>
</dbReference>
<dbReference type="Gene3D" id="3.30.470.20">
    <property type="entry name" value="ATP-grasp fold, B domain"/>
    <property type="match status" value="1"/>
</dbReference>
<keyword evidence="6" id="KW-0436">Ligase</keyword>
<accession>A0A9Q7APB1</accession>
<dbReference type="Gene3D" id="3.30.1490.20">
    <property type="entry name" value="ATP-grasp fold, A domain"/>
    <property type="match status" value="1"/>
</dbReference>
<dbReference type="NCBIfam" id="TIGR00768">
    <property type="entry name" value="rimK_fam"/>
    <property type="match status" value="1"/>
</dbReference>
<dbReference type="GO" id="GO:0005524">
    <property type="term" value="F:ATP binding"/>
    <property type="evidence" value="ECO:0007669"/>
    <property type="project" value="UniProtKB-UniRule"/>
</dbReference>
<dbReference type="RefSeq" id="WP_274372874.1">
    <property type="nucleotide sequence ID" value="NZ_CP072943.1"/>
</dbReference>